<protein>
    <recommendedName>
        <fullName evidence="4">Arrestin-like N-terminal domain-containing protein</fullName>
    </recommendedName>
</protein>
<dbReference type="OrthoDB" id="3262423at2759"/>
<evidence type="ECO:0000313" key="3">
    <source>
        <dbReference type="Proteomes" id="UP000290288"/>
    </source>
</evidence>
<comment type="caution">
    <text evidence="2">The sequence shown here is derived from an EMBL/GenBank/DDBJ whole genome shotgun (WGS) entry which is preliminary data.</text>
</comment>
<dbReference type="Gene3D" id="2.60.40.640">
    <property type="match status" value="1"/>
</dbReference>
<accession>A0A4Q2DCN1</accession>
<proteinExistence type="predicted"/>
<dbReference type="Proteomes" id="UP000290288">
    <property type="component" value="Unassembled WGS sequence"/>
</dbReference>
<reference evidence="2 3" key="1">
    <citation type="submission" date="2019-01" db="EMBL/GenBank/DDBJ databases">
        <title>Draft genome sequence of Psathyrella aberdarensis IHI B618.</title>
        <authorList>
            <person name="Buettner E."/>
            <person name="Kellner H."/>
        </authorList>
    </citation>
    <scope>NUCLEOTIDE SEQUENCE [LARGE SCALE GENOMIC DNA]</scope>
    <source>
        <strain evidence="2 3">IHI B618</strain>
    </source>
</reference>
<dbReference type="AlphaFoldDB" id="A0A4Q2DCN1"/>
<sequence>MRSTFRASTATITNPPSGSGPKAQPWATLKLYNAETRGGKGGNYPRFCEGENIFGRVELSLLGPHTIKNVKLVLKGKIITSAMDTGSVNFLEQNYTVWDRSFGDPRHSRPEEKFDGKLEGDYVFPFSIPFPTHVNLSTLEAVKADGQRVESQIQLAPQNAGLGGQITPFPAEIPLQKKFVDYHDESAGGEASSEQRSLAARTELGQGQSYVAPFHLDSPSSPSDPERRELRVDYTLCLANPVSYARGTVIPCYLTIACDDISALNLFSNPRSPRVRLSRAVRYLDNAGGSEGVLTPGTGFDPGSAPYKLAVLPQVSAGIYVGHLVQAQQDSASNAKLGRKLQQQRASGSVDHRFHGSMIFASGVNGMAEVESDIPEGDGTPVSDAVWWISQEEEEVGNEGARTLQGEIHLPSDLQPSCPFALFNISYCVELLAPVSHAFEPELGTVNKRDSDGAQKSRIYASQIVEITTDSRDDEPDVIALTKPPGTSVGL</sequence>
<evidence type="ECO:0000313" key="2">
    <source>
        <dbReference type="EMBL" id="RXW16782.1"/>
    </source>
</evidence>
<evidence type="ECO:0008006" key="4">
    <source>
        <dbReference type="Google" id="ProtNLM"/>
    </source>
</evidence>
<feature type="region of interest" description="Disordered" evidence="1">
    <location>
        <begin position="471"/>
        <end position="491"/>
    </location>
</feature>
<name>A0A4Q2DCN1_9AGAR</name>
<organism evidence="2 3">
    <name type="scientific">Candolleomyces aberdarensis</name>
    <dbReference type="NCBI Taxonomy" id="2316362"/>
    <lineage>
        <taxon>Eukaryota</taxon>
        <taxon>Fungi</taxon>
        <taxon>Dikarya</taxon>
        <taxon>Basidiomycota</taxon>
        <taxon>Agaricomycotina</taxon>
        <taxon>Agaricomycetes</taxon>
        <taxon>Agaricomycetidae</taxon>
        <taxon>Agaricales</taxon>
        <taxon>Agaricineae</taxon>
        <taxon>Psathyrellaceae</taxon>
        <taxon>Candolleomyces</taxon>
    </lineage>
</organism>
<gene>
    <name evidence="2" type="ORF">EST38_g9071</name>
</gene>
<dbReference type="InterPro" id="IPR014752">
    <property type="entry name" value="Arrestin-like_C"/>
</dbReference>
<dbReference type="EMBL" id="SDEE01000402">
    <property type="protein sequence ID" value="RXW16782.1"/>
    <property type="molecule type" value="Genomic_DNA"/>
</dbReference>
<feature type="region of interest" description="Disordered" evidence="1">
    <location>
        <begin position="1"/>
        <end position="24"/>
    </location>
</feature>
<evidence type="ECO:0000256" key="1">
    <source>
        <dbReference type="SAM" id="MobiDB-lite"/>
    </source>
</evidence>
<feature type="compositionally biased region" description="Polar residues" evidence="1">
    <location>
        <begin position="1"/>
        <end position="17"/>
    </location>
</feature>
<keyword evidence="3" id="KW-1185">Reference proteome</keyword>